<evidence type="ECO:0000313" key="2">
    <source>
        <dbReference type="Proteomes" id="UP001432027"/>
    </source>
</evidence>
<dbReference type="AlphaFoldDB" id="A0AAV5TRK4"/>
<organism evidence="1 2">
    <name type="scientific">Pristionchus entomophagus</name>
    <dbReference type="NCBI Taxonomy" id="358040"/>
    <lineage>
        <taxon>Eukaryota</taxon>
        <taxon>Metazoa</taxon>
        <taxon>Ecdysozoa</taxon>
        <taxon>Nematoda</taxon>
        <taxon>Chromadorea</taxon>
        <taxon>Rhabditida</taxon>
        <taxon>Rhabditina</taxon>
        <taxon>Diplogasteromorpha</taxon>
        <taxon>Diplogasteroidea</taxon>
        <taxon>Neodiplogasteridae</taxon>
        <taxon>Pristionchus</taxon>
    </lineage>
</organism>
<evidence type="ECO:0008006" key="3">
    <source>
        <dbReference type="Google" id="ProtNLM"/>
    </source>
</evidence>
<feature type="non-terminal residue" evidence="1">
    <location>
        <position position="110"/>
    </location>
</feature>
<proteinExistence type="predicted"/>
<feature type="non-terminal residue" evidence="1">
    <location>
        <position position="1"/>
    </location>
</feature>
<name>A0AAV5TRK4_9BILA</name>
<gene>
    <name evidence="1" type="ORF">PENTCL1PPCAC_19101</name>
</gene>
<keyword evidence="2" id="KW-1185">Reference proteome</keyword>
<dbReference type="EMBL" id="BTSX01000004">
    <property type="protein sequence ID" value="GMS96926.1"/>
    <property type="molecule type" value="Genomic_DNA"/>
</dbReference>
<reference evidence="1" key="1">
    <citation type="submission" date="2023-10" db="EMBL/GenBank/DDBJ databases">
        <title>Genome assembly of Pristionchus species.</title>
        <authorList>
            <person name="Yoshida K."/>
            <person name="Sommer R.J."/>
        </authorList>
    </citation>
    <scope>NUCLEOTIDE SEQUENCE</scope>
    <source>
        <strain evidence="1">RS0144</strain>
    </source>
</reference>
<dbReference type="Proteomes" id="UP001432027">
    <property type="component" value="Unassembled WGS sequence"/>
</dbReference>
<sequence>SFRDKFDKIRIVLPSCFGSPRSIADKQSQKMTFTEMGWNNILTLPFLCGIGAFQKATNLYVFAHATTDCLLRAKYIDDTVINDLEKLTDVITKLSSILYQKNNCSLKFHV</sequence>
<accession>A0AAV5TRK4</accession>
<comment type="caution">
    <text evidence="1">The sequence shown here is derived from an EMBL/GenBank/DDBJ whole genome shotgun (WGS) entry which is preliminary data.</text>
</comment>
<protein>
    <recommendedName>
        <fullName evidence="3">O-acyltransferase WSD1 C-terminal domain-containing protein</fullName>
    </recommendedName>
</protein>
<evidence type="ECO:0000313" key="1">
    <source>
        <dbReference type="EMBL" id="GMS96926.1"/>
    </source>
</evidence>